<dbReference type="GO" id="GO:0005829">
    <property type="term" value="C:cytosol"/>
    <property type="evidence" value="ECO:0007669"/>
    <property type="project" value="TreeGrafter"/>
</dbReference>
<evidence type="ECO:0000313" key="2">
    <source>
        <dbReference type="Proteomes" id="UP000276128"/>
    </source>
</evidence>
<dbReference type="SFLD" id="SFLDS00003">
    <property type="entry name" value="Haloacid_Dehalogenase"/>
    <property type="match status" value="1"/>
</dbReference>
<evidence type="ECO:0000313" key="1">
    <source>
        <dbReference type="EMBL" id="RTE04417.1"/>
    </source>
</evidence>
<comment type="caution">
    <text evidence="1">The sequence shown here is derived from an EMBL/GenBank/DDBJ whole genome shotgun (WGS) entry which is preliminary data.</text>
</comment>
<keyword evidence="1" id="KW-0378">Hydrolase</keyword>
<dbReference type="InterPro" id="IPR041492">
    <property type="entry name" value="HAD_2"/>
</dbReference>
<dbReference type="GO" id="GO:0006281">
    <property type="term" value="P:DNA repair"/>
    <property type="evidence" value="ECO:0007669"/>
    <property type="project" value="TreeGrafter"/>
</dbReference>
<sequence length="214" mass="24246">MVKHILFDFDGTLVDSRALLVKLYNEMAVQHHFRPIRQQDLAALRSLTISERVERLGVPVLQIPKLLIAGRQLYQDHIRALQLVPGMKEVVSRLSAQGVRSSILSSNTGTNIRLFLKNHKLDGAFKDVISAKPIFGKHHAIRKVMKEWGTAPSRMVYVGDELRDIEACKKLGVPIIAVTWGYDSPRLLLSGRPDYLVHSPQELQRTLMSMLSYK</sequence>
<dbReference type="AlphaFoldDB" id="A0A3S0C7F4"/>
<keyword evidence="2" id="KW-1185">Reference proteome</keyword>
<dbReference type="EMBL" id="RXHU01000088">
    <property type="protein sequence ID" value="RTE04417.1"/>
    <property type="molecule type" value="Genomic_DNA"/>
</dbReference>
<dbReference type="RefSeq" id="WP_126144182.1">
    <property type="nucleotide sequence ID" value="NZ_RXHU01000088.1"/>
</dbReference>
<dbReference type="InterPro" id="IPR036412">
    <property type="entry name" value="HAD-like_sf"/>
</dbReference>
<protein>
    <submittedName>
        <fullName evidence="1">HAD family hydrolase</fullName>
    </submittedName>
</protein>
<dbReference type="OrthoDB" id="9792518at2"/>
<dbReference type="Gene3D" id="1.10.150.240">
    <property type="entry name" value="Putative phosphatase, domain 2"/>
    <property type="match status" value="1"/>
</dbReference>
<dbReference type="SFLD" id="SFLDG01129">
    <property type="entry name" value="C1.5:_HAD__Beta-PGM__Phosphata"/>
    <property type="match status" value="1"/>
</dbReference>
<name>A0A3S0C7F4_9BACL</name>
<proteinExistence type="predicted"/>
<dbReference type="Pfam" id="PF13419">
    <property type="entry name" value="HAD_2"/>
    <property type="match status" value="1"/>
</dbReference>
<accession>A0A3S0C7F4</accession>
<dbReference type="GO" id="GO:0008967">
    <property type="term" value="F:phosphoglycolate phosphatase activity"/>
    <property type="evidence" value="ECO:0007669"/>
    <property type="project" value="TreeGrafter"/>
</dbReference>
<organism evidence="1 2">
    <name type="scientific">Paenibacillus whitsoniae</name>
    <dbReference type="NCBI Taxonomy" id="2496558"/>
    <lineage>
        <taxon>Bacteria</taxon>
        <taxon>Bacillati</taxon>
        <taxon>Bacillota</taxon>
        <taxon>Bacilli</taxon>
        <taxon>Bacillales</taxon>
        <taxon>Paenibacillaceae</taxon>
        <taxon>Paenibacillus</taxon>
    </lineage>
</organism>
<dbReference type="Proteomes" id="UP000276128">
    <property type="component" value="Unassembled WGS sequence"/>
</dbReference>
<dbReference type="InterPro" id="IPR050155">
    <property type="entry name" value="HAD-like_hydrolase_sf"/>
</dbReference>
<reference evidence="1 2" key="1">
    <citation type="submission" date="2018-12" db="EMBL/GenBank/DDBJ databases">
        <title>Bacillus ochoae sp. nov., Paenibacillus whitsoniae sp. nov., Paenibacillus spiritus sp. nov. Isolated from the Mars Exploration Rover during spacecraft assembly.</title>
        <authorList>
            <person name="Seuylemezian A."/>
            <person name="Vaishampayan P."/>
        </authorList>
    </citation>
    <scope>NUCLEOTIDE SEQUENCE [LARGE SCALE GENOMIC DNA]</scope>
    <source>
        <strain evidence="1 2">MER 54</strain>
    </source>
</reference>
<dbReference type="PANTHER" id="PTHR43434">
    <property type="entry name" value="PHOSPHOGLYCOLATE PHOSPHATASE"/>
    <property type="match status" value="1"/>
</dbReference>
<dbReference type="InterPro" id="IPR023214">
    <property type="entry name" value="HAD_sf"/>
</dbReference>
<dbReference type="SUPFAM" id="SSF56784">
    <property type="entry name" value="HAD-like"/>
    <property type="match status" value="1"/>
</dbReference>
<dbReference type="PANTHER" id="PTHR43434:SF13">
    <property type="entry name" value="PHOSPHOGLYCOLATE PHOSPHATASE"/>
    <property type="match status" value="1"/>
</dbReference>
<dbReference type="Gene3D" id="3.40.50.1000">
    <property type="entry name" value="HAD superfamily/HAD-like"/>
    <property type="match status" value="1"/>
</dbReference>
<dbReference type="InterPro" id="IPR023198">
    <property type="entry name" value="PGP-like_dom2"/>
</dbReference>
<gene>
    <name evidence="1" type="ORF">EJQ19_26220</name>
</gene>